<evidence type="ECO:0000313" key="3">
    <source>
        <dbReference type="Proteomes" id="UP000555411"/>
    </source>
</evidence>
<dbReference type="Pfam" id="PF02464">
    <property type="entry name" value="CinA"/>
    <property type="match status" value="1"/>
</dbReference>
<dbReference type="EMBL" id="JACLQD010000002">
    <property type="protein sequence ID" value="MBC2835492.1"/>
    <property type="molecule type" value="Genomic_DNA"/>
</dbReference>
<comment type="caution">
    <text evidence="2">The sequence shown here is derived from an EMBL/GenBank/DDBJ whole genome shotgun (WGS) entry which is preliminary data.</text>
</comment>
<evidence type="ECO:0000313" key="2">
    <source>
        <dbReference type="EMBL" id="MBC2835492.1"/>
    </source>
</evidence>
<keyword evidence="3" id="KW-1185">Reference proteome</keyword>
<dbReference type="InterPro" id="IPR036653">
    <property type="entry name" value="CinA-like_C"/>
</dbReference>
<sequence length="164" mass="16453">MTDPAALLQAARQKGLRIATAESCTGGMISAALTDIAGSSDVFDRGFVTYSNAAKSDMLGVSQTTLGAFGAVSEETAREMAEGALARSAAQLAVSVTGIAGPGGSDFKPEGRVCFGLAQSGRPTRCETVDFGPLGRANVRKASVAHALALLAQALGQTGGQFGG</sequence>
<protein>
    <submittedName>
        <fullName evidence="2">CinA family protein</fullName>
    </submittedName>
</protein>
<feature type="domain" description="CinA C-terminal" evidence="1">
    <location>
        <begin position="7"/>
        <end position="154"/>
    </location>
</feature>
<dbReference type="NCBIfam" id="TIGR00199">
    <property type="entry name" value="PncC_domain"/>
    <property type="match status" value="1"/>
</dbReference>
<name>A0A842I5Z2_9RHOB</name>
<proteinExistence type="predicted"/>
<dbReference type="Proteomes" id="UP000555411">
    <property type="component" value="Unassembled WGS sequence"/>
</dbReference>
<dbReference type="SUPFAM" id="SSF142433">
    <property type="entry name" value="CinA-like"/>
    <property type="match status" value="1"/>
</dbReference>
<organism evidence="2 3">
    <name type="scientific">Paragemmobacter straminiformis</name>
    <dbReference type="NCBI Taxonomy" id="2045119"/>
    <lineage>
        <taxon>Bacteria</taxon>
        <taxon>Pseudomonadati</taxon>
        <taxon>Pseudomonadota</taxon>
        <taxon>Alphaproteobacteria</taxon>
        <taxon>Rhodobacterales</taxon>
        <taxon>Paracoccaceae</taxon>
        <taxon>Paragemmobacter</taxon>
    </lineage>
</organism>
<dbReference type="Gene3D" id="3.90.950.20">
    <property type="entry name" value="CinA-like"/>
    <property type="match status" value="1"/>
</dbReference>
<dbReference type="RefSeq" id="WP_185797088.1">
    <property type="nucleotide sequence ID" value="NZ_JACLQD010000002.1"/>
</dbReference>
<gene>
    <name evidence="2" type="ORF">H7F16_08230</name>
</gene>
<dbReference type="InterPro" id="IPR008136">
    <property type="entry name" value="CinA_C"/>
</dbReference>
<dbReference type="AlphaFoldDB" id="A0A842I5Z2"/>
<reference evidence="2 3" key="1">
    <citation type="journal article" date="2017" name="Int. J. Syst. Evol. Microbiol.">
        <title>Gemmobacter straminiformis sp. nov., isolated from an artificial fountain.</title>
        <authorList>
            <person name="Kang J.Y."/>
            <person name="Kim M.J."/>
            <person name="Chun J."/>
            <person name="Son K.P."/>
            <person name="Jahng K.Y."/>
        </authorList>
    </citation>
    <scope>NUCLEOTIDE SEQUENCE [LARGE SCALE GENOMIC DNA]</scope>
    <source>
        <strain evidence="2 3">CAM-8</strain>
    </source>
</reference>
<accession>A0A842I5Z2</accession>
<evidence type="ECO:0000259" key="1">
    <source>
        <dbReference type="Pfam" id="PF02464"/>
    </source>
</evidence>